<gene>
    <name evidence="2" type="ORF">SDC9_31493</name>
</gene>
<feature type="region of interest" description="Disordered" evidence="1">
    <location>
        <begin position="104"/>
        <end position="221"/>
    </location>
</feature>
<evidence type="ECO:0000313" key="2">
    <source>
        <dbReference type="EMBL" id="MPL85524.1"/>
    </source>
</evidence>
<feature type="compositionally biased region" description="Basic and acidic residues" evidence="1">
    <location>
        <begin position="178"/>
        <end position="207"/>
    </location>
</feature>
<feature type="compositionally biased region" description="Basic and acidic residues" evidence="1">
    <location>
        <begin position="48"/>
        <end position="63"/>
    </location>
</feature>
<proteinExistence type="predicted"/>
<protein>
    <submittedName>
        <fullName evidence="2">Uncharacterized protein</fullName>
    </submittedName>
</protein>
<feature type="compositionally biased region" description="Basic and acidic residues" evidence="1">
    <location>
        <begin position="119"/>
        <end position="166"/>
    </location>
</feature>
<reference evidence="2" key="1">
    <citation type="submission" date="2019-08" db="EMBL/GenBank/DDBJ databases">
        <authorList>
            <person name="Kucharzyk K."/>
            <person name="Murdoch R.W."/>
            <person name="Higgins S."/>
            <person name="Loffler F."/>
        </authorList>
    </citation>
    <scope>NUCLEOTIDE SEQUENCE</scope>
</reference>
<accession>A0A644V2R7</accession>
<organism evidence="2">
    <name type="scientific">bioreactor metagenome</name>
    <dbReference type="NCBI Taxonomy" id="1076179"/>
    <lineage>
        <taxon>unclassified sequences</taxon>
        <taxon>metagenomes</taxon>
        <taxon>ecological metagenomes</taxon>
    </lineage>
</organism>
<comment type="caution">
    <text evidence="2">The sequence shown here is derived from an EMBL/GenBank/DDBJ whole genome shotgun (WGS) entry which is preliminary data.</text>
</comment>
<dbReference type="EMBL" id="VSSQ01000207">
    <property type="protein sequence ID" value="MPL85524.1"/>
    <property type="molecule type" value="Genomic_DNA"/>
</dbReference>
<dbReference type="AlphaFoldDB" id="A0A644V2R7"/>
<name>A0A644V2R7_9ZZZZ</name>
<feature type="region of interest" description="Disordered" evidence="1">
    <location>
        <begin position="27"/>
        <end position="68"/>
    </location>
</feature>
<evidence type="ECO:0000256" key="1">
    <source>
        <dbReference type="SAM" id="MobiDB-lite"/>
    </source>
</evidence>
<sequence>MGKFLLEPGEPLLEVCHDHKHVPEDVYNENRGCDQQGQTDLLFPRGLGQRDHAQKDRDRRDPGASEDDLIHVAVGLAGNGPYRLKHVPAGHDVGEADHIEHRLDTEHDHGDQPVPKFGYHGERSIDDTTDRGRVGEPEDPRIPGEQASDRYIYERETGDHHRRVEDISLLNQGGQHQKKAELQEDPPGDRGESFMFSRDQREKKCSQTDDQDPEYEGIQHI</sequence>